<feature type="region of interest" description="Disordered" evidence="1">
    <location>
        <begin position="186"/>
        <end position="252"/>
    </location>
</feature>
<dbReference type="PRINTS" id="PR01217">
    <property type="entry name" value="PRICHEXTENSN"/>
</dbReference>
<protein>
    <submittedName>
        <fullName evidence="3">Supt5h protein</fullName>
    </submittedName>
</protein>
<reference evidence="3" key="1">
    <citation type="submission" date="2021-02" db="EMBL/GenBank/DDBJ databases">
        <authorList>
            <person name="Dougan E. K."/>
            <person name="Rhodes N."/>
            <person name="Thang M."/>
            <person name="Chan C."/>
        </authorList>
    </citation>
    <scope>NUCLEOTIDE SEQUENCE</scope>
</reference>
<evidence type="ECO:0000256" key="1">
    <source>
        <dbReference type="SAM" id="MobiDB-lite"/>
    </source>
</evidence>
<evidence type="ECO:0000313" key="3">
    <source>
        <dbReference type="EMBL" id="CAE7563840.1"/>
    </source>
</evidence>
<dbReference type="AlphaFoldDB" id="A0A812UD37"/>
<dbReference type="Proteomes" id="UP000604046">
    <property type="component" value="Unassembled WGS sequence"/>
</dbReference>
<sequence length="305" mass="32472">MAFRLVALGLFAFAKAEDIASAVEVDDECSGEKACALNALQRHGVQSVDEELAEVDESAAQQYSVYWVYGNAGYNCDQVCSTKQFQGTRMVCDARAFGLAPDAAGVMKAAQAAGTRCSMTWANNGAYGHAFDNVPAICMASKCGVDPQGLCAYSAHNAATCAGPAPNGFSRICPCNVASQTPAPAPQYSHYAPAPAPQQSQYRPAPTPQQYAPAPAPQQSQHAPAPQQPQYVPPAPAPQQSQYAPTPAPSKHEKCVTKTDISCTMASCSKTMGPTECNYKDGSWIHKRCHCKKGYCFKDDKCRKA</sequence>
<evidence type="ECO:0000313" key="4">
    <source>
        <dbReference type="Proteomes" id="UP000604046"/>
    </source>
</evidence>
<gene>
    <name evidence="3" type="primary">supt5h</name>
    <name evidence="3" type="ORF">SNAT2548_LOCUS31889</name>
</gene>
<proteinExistence type="predicted"/>
<organism evidence="3 4">
    <name type="scientific">Symbiodinium natans</name>
    <dbReference type="NCBI Taxonomy" id="878477"/>
    <lineage>
        <taxon>Eukaryota</taxon>
        <taxon>Sar</taxon>
        <taxon>Alveolata</taxon>
        <taxon>Dinophyceae</taxon>
        <taxon>Suessiales</taxon>
        <taxon>Symbiodiniaceae</taxon>
        <taxon>Symbiodinium</taxon>
    </lineage>
</organism>
<comment type="caution">
    <text evidence="3">The sequence shown here is derived from an EMBL/GenBank/DDBJ whole genome shotgun (WGS) entry which is preliminary data.</text>
</comment>
<feature type="chain" id="PRO_5032802711" evidence="2">
    <location>
        <begin position="17"/>
        <end position="305"/>
    </location>
</feature>
<evidence type="ECO:0000256" key="2">
    <source>
        <dbReference type="SAM" id="SignalP"/>
    </source>
</evidence>
<feature type="signal peptide" evidence="2">
    <location>
        <begin position="1"/>
        <end position="16"/>
    </location>
</feature>
<keyword evidence="2" id="KW-0732">Signal</keyword>
<name>A0A812UD37_9DINO</name>
<keyword evidence="4" id="KW-1185">Reference proteome</keyword>
<feature type="compositionally biased region" description="Low complexity" evidence="1">
    <location>
        <begin position="208"/>
        <end position="230"/>
    </location>
</feature>
<dbReference type="OrthoDB" id="421880at2759"/>
<dbReference type="EMBL" id="CAJNDS010002680">
    <property type="protein sequence ID" value="CAE7563840.1"/>
    <property type="molecule type" value="Genomic_DNA"/>
</dbReference>
<accession>A0A812UD37</accession>